<dbReference type="InterPro" id="IPR029016">
    <property type="entry name" value="GAF-like_dom_sf"/>
</dbReference>
<accession>A0ABU5H1R8</accession>
<protein>
    <recommendedName>
        <fullName evidence="2">histidine kinase</fullName>
        <ecNumber evidence="2">2.7.13.3</ecNumber>
    </recommendedName>
</protein>
<dbReference type="PROSITE" id="PS50112">
    <property type="entry name" value="PAS"/>
    <property type="match status" value="1"/>
</dbReference>
<name>A0ABU5H1R8_9BACT</name>
<keyword evidence="4" id="KW-0175">Coiled coil</keyword>
<dbReference type="InterPro" id="IPR000014">
    <property type="entry name" value="PAS"/>
</dbReference>
<reference evidence="8 9" key="1">
    <citation type="submission" date="2023-12" db="EMBL/GenBank/DDBJ databases">
        <title>the genome sequence of Hyalangium sp. s54d21.</title>
        <authorList>
            <person name="Zhang X."/>
        </authorList>
    </citation>
    <scope>NUCLEOTIDE SEQUENCE [LARGE SCALE GENOMIC DNA]</scope>
    <source>
        <strain evidence="9">s54d21</strain>
    </source>
</reference>
<dbReference type="InterPro" id="IPR003594">
    <property type="entry name" value="HATPase_dom"/>
</dbReference>
<dbReference type="SUPFAM" id="SSF55785">
    <property type="entry name" value="PYP-like sensor domain (PAS domain)"/>
    <property type="match status" value="1"/>
</dbReference>
<comment type="caution">
    <text evidence="8">The sequence shown here is derived from an EMBL/GenBank/DDBJ whole genome shotgun (WGS) entry which is preliminary data.</text>
</comment>
<dbReference type="Proteomes" id="UP001291309">
    <property type="component" value="Unassembled WGS sequence"/>
</dbReference>
<dbReference type="PANTHER" id="PTHR43642:SF1">
    <property type="entry name" value="HYBRID SIGNAL TRANSDUCTION HISTIDINE KINASE G"/>
    <property type="match status" value="1"/>
</dbReference>
<dbReference type="Pfam" id="PF13188">
    <property type="entry name" value="PAS_8"/>
    <property type="match status" value="1"/>
</dbReference>
<dbReference type="SUPFAM" id="SSF48452">
    <property type="entry name" value="TPR-like"/>
    <property type="match status" value="1"/>
</dbReference>
<keyword evidence="9" id="KW-1185">Reference proteome</keyword>
<evidence type="ECO:0000259" key="7">
    <source>
        <dbReference type="PROSITE" id="PS50112"/>
    </source>
</evidence>
<feature type="domain" description="PAS" evidence="7">
    <location>
        <begin position="1470"/>
        <end position="1540"/>
    </location>
</feature>
<comment type="catalytic activity">
    <reaction evidence="1">
        <text>ATP + protein L-histidine = ADP + protein N-phospho-L-histidine.</text>
        <dbReference type="EC" id="2.7.13.3"/>
    </reaction>
</comment>
<keyword evidence="3" id="KW-0597">Phosphoprotein</keyword>
<evidence type="ECO:0000313" key="8">
    <source>
        <dbReference type="EMBL" id="MDY7226060.1"/>
    </source>
</evidence>
<dbReference type="InterPro" id="IPR011009">
    <property type="entry name" value="Kinase-like_dom_sf"/>
</dbReference>
<dbReference type="InterPro" id="IPR008271">
    <property type="entry name" value="Ser/Thr_kinase_AS"/>
</dbReference>
<dbReference type="Gene3D" id="1.10.287.130">
    <property type="match status" value="1"/>
</dbReference>
<dbReference type="NCBIfam" id="TIGR00229">
    <property type="entry name" value="sensory_box"/>
    <property type="match status" value="1"/>
</dbReference>
<dbReference type="EC" id="2.7.13.3" evidence="2"/>
<dbReference type="Gene3D" id="3.30.565.10">
    <property type="entry name" value="Histidine kinase-like ATPase, C-terminal domain"/>
    <property type="match status" value="1"/>
</dbReference>
<feature type="coiled-coil region" evidence="4">
    <location>
        <begin position="1446"/>
        <end position="1480"/>
    </location>
</feature>
<dbReference type="InterPro" id="IPR036097">
    <property type="entry name" value="HisK_dim/P_sf"/>
</dbReference>
<feature type="domain" description="Protein kinase" evidence="5">
    <location>
        <begin position="7"/>
        <end position="279"/>
    </location>
</feature>
<proteinExistence type="predicted"/>
<dbReference type="SMART" id="SM00091">
    <property type="entry name" value="PAS"/>
    <property type="match status" value="1"/>
</dbReference>
<dbReference type="SMART" id="SM00065">
    <property type="entry name" value="GAF"/>
    <property type="match status" value="1"/>
</dbReference>
<dbReference type="Gene3D" id="3.40.50.300">
    <property type="entry name" value="P-loop containing nucleotide triphosphate hydrolases"/>
    <property type="match status" value="1"/>
</dbReference>
<dbReference type="Pfam" id="PF13191">
    <property type="entry name" value="AAA_16"/>
    <property type="match status" value="1"/>
</dbReference>
<dbReference type="CDD" id="cd00082">
    <property type="entry name" value="HisKA"/>
    <property type="match status" value="1"/>
</dbReference>
<evidence type="ECO:0000256" key="4">
    <source>
        <dbReference type="SAM" id="Coils"/>
    </source>
</evidence>
<dbReference type="InterPro" id="IPR011990">
    <property type="entry name" value="TPR-like_helical_dom_sf"/>
</dbReference>
<dbReference type="SUPFAM" id="SSF52540">
    <property type="entry name" value="P-loop containing nucleoside triphosphate hydrolases"/>
    <property type="match status" value="1"/>
</dbReference>
<dbReference type="SMART" id="SM00387">
    <property type="entry name" value="HATPase_c"/>
    <property type="match status" value="1"/>
</dbReference>
<sequence length="1830" mass="202521">MIELPTYTRLSPLQARGYHLLYRAVRVEDGLTVILKTPRSEHPGPRDHARLEYEYQLLQRLEGAPGVIRVHGLEIHQDRPVLVLEDIEGTDLVEQAGVPLGPARFLELALSLASTLAEVHRRGITHKDIKPANILLSPAGPRLIDFGIATLQPVEHVQAAPLHLIEGTPAYMSPEQSGRMNRALDYRTDFYSLGVTFYQLLTGGLPFQGRDPLEWMHAHLAQAPVPPHQREPSIPPMLSAIVLKLMAKVPEERYQSAEGLKADLEKCCERLARGGQESFTPGSHDFPARFQLPQRLYGRETEVKLLLNAFERVAREGRPEWLLVRGYSGIGKSSVVNELHRPVVQRRGFFLSGKFDQLQRDVPYATLAQAFRGLVQQLLAGGDAQVESWRKRLLEAFEGNGKVLLDVVPELEWVTGPQPVVSELPPQEAQNRFHRLFLRFLGALSTPGRPLVLFLDDLQWADFASLELLKYLSTHPDTPPLLWVGAYRDNEVGPAHPLGVALEEARKAGARLGDIHLQPLGLDQTRQLVGDALPGTRPEVLKGMSTVLQEKTAGNPFFLLQLLRTLHQDGLLVRAPEEGWSWDEAGVKARAYSDNVVEFMAGRLQLLPGPTQQLLRLAAGVGNVFSVPTLALLAGVEALEVERGLELAMGEDLVVRTGSEHYRFLHDRIQQAAYALIPEAERKALHLRIGRLLLASLPPDELRERLFDVVAQLNAGVELMEEGAERHRLAWLNAEAGWRAKASAAWRSAVGYFTAAFPLLPGAPWETEYALAFKLRLDQASCELMSGNTVEARRVVDELLPRARTRPDMAEVYRLKNTLHLAAGEVHLALGCLLECLEKFGMPLPPSPTPEEVRAADEEVWKLLGGRSIESLIELPAMTDPDMKAAVSVLADLTVPALYAASSLLPYHLCRLVALAIRHGNTEVTPHAFAWYGYVCCVAMAEKYQAGHSFGRLAKRLVERPEYSAHRSGALFILAHLSRWVRPLPKSLGLFHDAFGHALQRGDFRTACYCCDNIVINMVLMGRELGEVYQESLARLEFARKANYEDICYFIIIYQRLVQQHRGLTSSLESLNGDGFDEAETEARLVVRGVPLMACVYYNLKMRARFMAGAYAEALEVARVAEQYVGAMGGLSVQFDYYLYRALILAACWRDAAPEQQREFLESMRALHQKLASWGRLCPENFRPAERMVAAELARLQGKTDEATQAYEEAMQSAYEQRLIHHAALAAELAARFWKERGMTRIAITYAREAWVAYRQWGAEGKARQLASQWPQVAVYQSGGDSTSSSGSEQLDALSLVKAQQAVSSEIVLDRLVDTLMRVALQSAGAQRGALLLKQGEALEVVTISDTTGVKLPRRQESLPWTLLSYVRRTGEFVLLGDTTQPHTFAVDAELLRGRARSVLCLPLRRKEEFYGVLYLENALTTQAFSPGRVSLLGHIASQAAISIENARLYAERQAAELALRAANQELVENEERFRTLIDRSPDAIFIHREGTLTFINPAGVAMLGYERAEELRGHRVAALVLSGDESALTETSEAAGATEVRWSHRTGRQVLGEVVSFPLVFDGKPVVVSIARDITERKSVQERLRAADRMASLGTLAASVAHEINNPLSFMTSNLRFIDEELRGMAESGEALAGERGQEVRAALQETLTGSSRVSEIVRDLKTFSRGDEERRGPVNVHAVLELCVNMARSEIRHRARLVKEFAELPPVLANETRLGQVFLNLLVNAAQAIPEGADVKAHEVRVSTTRDAAGWVVVAVKDTGVGIPPENLGRLFDPFFTTKPAGVGTGLGLSIVHGIITGMGGKITVESEPGRGSLFQVFLPPVGGETPA</sequence>
<evidence type="ECO:0000259" key="6">
    <source>
        <dbReference type="PROSITE" id="PS50109"/>
    </source>
</evidence>
<dbReference type="Gene3D" id="1.10.510.10">
    <property type="entry name" value="Transferase(Phosphotransferase) domain 1"/>
    <property type="match status" value="1"/>
</dbReference>
<evidence type="ECO:0000256" key="2">
    <source>
        <dbReference type="ARBA" id="ARBA00012438"/>
    </source>
</evidence>
<feature type="domain" description="Histidine kinase" evidence="6">
    <location>
        <begin position="1600"/>
        <end position="1825"/>
    </location>
</feature>
<dbReference type="SUPFAM" id="SSF55781">
    <property type="entry name" value="GAF domain-like"/>
    <property type="match status" value="1"/>
</dbReference>
<dbReference type="InterPro" id="IPR003018">
    <property type="entry name" value="GAF"/>
</dbReference>
<dbReference type="EMBL" id="JAXIVS010000002">
    <property type="protein sequence ID" value="MDY7226060.1"/>
    <property type="molecule type" value="Genomic_DNA"/>
</dbReference>
<dbReference type="Pfam" id="PF00069">
    <property type="entry name" value="Pkinase"/>
    <property type="match status" value="1"/>
</dbReference>
<organism evidence="8 9">
    <name type="scientific">Hyalangium rubrum</name>
    <dbReference type="NCBI Taxonomy" id="3103134"/>
    <lineage>
        <taxon>Bacteria</taxon>
        <taxon>Pseudomonadati</taxon>
        <taxon>Myxococcota</taxon>
        <taxon>Myxococcia</taxon>
        <taxon>Myxococcales</taxon>
        <taxon>Cystobacterineae</taxon>
        <taxon>Archangiaceae</taxon>
        <taxon>Hyalangium</taxon>
    </lineage>
</organism>
<dbReference type="SUPFAM" id="SSF56112">
    <property type="entry name" value="Protein kinase-like (PK-like)"/>
    <property type="match status" value="1"/>
</dbReference>
<evidence type="ECO:0000256" key="1">
    <source>
        <dbReference type="ARBA" id="ARBA00000085"/>
    </source>
</evidence>
<evidence type="ECO:0000313" key="9">
    <source>
        <dbReference type="Proteomes" id="UP001291309"/>
    </source>
</evidence>
<evidence type="ECO:0000256" key="3">
    <source>
        <dbReference type="ARBA" id="ARBA00022553"/>
    </source>
</evidence>
<dbReference type="PRINTS" id="PR00344">
    <property type="entry name" value="BCTRLSENSOR"/>
</dbReference>
<dbReference type="InterPro" id="IPR041664">
    <property type="entry name" value="AAA_16"/>
</dbReference>
<dbReference type="CDD" id="cd00130">
    <property type="entry name" value="PAS"/>
    <property type="match status" value="1"/>
</dbReference>
<dbReference type="Gene3D" id="3.30.450.40">
    <property type="match status" value="1"/>
</dbReference>
<dbReference type="Pfam" id="PF01590">
    <property type="entry name" value="GAF"/>
    <property type="match status" value="1"/>
</dbReference>
<dbReference type="InterPro" id="IPR004358">
    <property type="entry name" value="Sig_transdc_His_kin-like_C"/>
</dbReference>
<dbReference type="PROSITE" id="PS00108">
    <property type="entry name" value="PROTEIN_KINASE_ST"/>
    <property type="match status" value="1"/>
</dbReference>
<dbReference type="RefSeq" id="WP_321544781.1">
    <property type="nucleotide sequence ID" value="NZ_JAXIVS010000002.1"/>
</dbReference>
<gene>
    <name evidence="8" type="ORF">SYV04_06680</name>
</gene>
<evidence type="ECO:0000259" key="5">
    <source>
        <dbReference type="PROSITE" id="PS50011"/>
    </source>
</evidence>
<dbReference type="PROSITE" id="PS50109">
    <property type="entry name" value="HIS_KIN"/>
    <property type="match status" value="1"/>
</dbReference>
<dbReference type="SUPFAM" id="SSF55874">
    <property type="entry name" value="ATPase domain of HSP90 chaperone/DNA topoisomerase II/histidine kinase"/>
    <property type="match status" value="1"/>
</dbReference>
<dbReference type="Gene3D" id="3.30.450.20">
    <property type="entry name" value="PAS domain"/>
    <property type="match status" value="1"/>
</dbReference>
<dbReference type="InterPro" id="IPR005467">
    <property type="entry name" value="His_kinase_dom"/>
</dbReference>
<dbReference type="SMART" id="SM00220">
    <property type="entry name" value="S_TKc"/>
    <property type="match status" value="1"/>
</dbReference>
<dbReference type="InterPro" id="IPR053159">
    <property type="entry name" value="Hybrid_Histidine_Kinase"/>
</dbReference>
<dbReference type="Pfam" id="PF02518">
    <property type="entry name" value="HATPase_c"/>
    <property type="match status" value="1"/>
</dbReference>
<dbReference type="SUPFAM" id="SSF47384">
    <property type="entry name" value="Homodimeric domain of signal transducing histidine kinase"/>
    <property type="match status" value="1"/>
</dbReference>
<dbReference type="InterPro" id="IPR027417">
    <property type="entry name" value="P-loop_NTPase"/>
</dbReference>
<dbReference type="InterPro" id="IPR036890">
    <property type="entry name" value="HATPase_C_sf"/>
</dbReference>
<dbReference type="PROSITE" id="PS50011">
    <property type="entry name" value="PROTEIN_KINASE_DOM"/>
    <property type="match status" value="1"/>
</dbReference>
<dbReference type="InterPro" id="IPR003661">
    <property type="entry name" value="HisK_dim/P_dom"/>
</dbReference>
<dbReference type="InterPro" id="IPR000719">
    <property type="entry name" value="Prot_kinase_dom"/>
</dbReference>
<dbReference type="SMART" id="SM00388">
    <property type="entry name" value="HisKA"/>
    <property type="match status" value="1"/>
</dbReference>
<dbReference type="InterPro" id="IPR035965">
    <property type="entry name" value="PAS-like_dom_sf"/>
</dbReference>
<dbReference type="CDD" id="cd14014">
    <property type="entry name" value="STKc_PknB_like"/>
    <property type="match status" value="1"/>
</dbReference>
<dbReference type="Pfam" id="PF00512">
    <property type="entry name" value="HisKA"/>
    <property type="match status" value="1"/>
</dbReference>
<dbReference type="PANTHER" id="PTHR43642">
    <property type="entry name" value="HYBRID SIGNAL TRANSDUCTION HISTIDINE KINASE G"/>
    <property type="match status" value="1"/>
</dbReference>